<dbReference type="Pfam" id="PF14524">
    <property type="entry name" value="Wzt_C"/>
    <property type="match status" value="1"/>
</dbReference>
<dbReference type="SMART" id="SM00382">
    <property type="entry name" value="AAA"/>
    <property type="match status" value="1"/>
</dbReference>
<dbReference type="EMBL" id="JACCFL010000001">
    <property type="protein sequence ID" value="NYJ25070.1"/>
    <property type="molecule type" value="Genomic_DNA"/>
</dbReference>
<keyword evidence="2" id="KW-0813">Transport</keyword>
<dbReference type="InterPro" id="IPR003593">
    <property type="entry name" value="AAA+_ATPase"/>
</dbReference>
<dbReference type="AlphaFoldDB" id="A0A853D226"/>
<name>A0A853D226_9MICO</name>
<evidence type="ECO:0000256" key="4">
    <source>
        <dbReference type="ARBA" id="ARBA00022840"/>
    </source>
</evidence>
<dbReference type="Gene3D" id="2.70.50.60">
    <property type="entry name" value="abc- transporter (atp binding component) like domain"/>
    <property type="match status" value="1"/>
</dbReference>
<organism evidence="6 7">
    <name type="scientific">Leifsonia shinshuensis</name>
    <dbReference type="NCBI Taxonomy" id="150026"/>
    <lineage>
        <taxon>Bacteria</taxon>
        <taxon>Bacillati</taxon>
        <taxon>Actinomycetota</taxon>
        <taxon>Actinomycetes</taxon>
        <taxon>Micrococcales</taxon>
        <taxon>Microbacteriaceae</taxon>
        <taxon>Leifsonia</taxon>
    </lineage>
</organism>
<comment type="caution">
    <text evidence="6">The sequence shown here is derived from an EMBL/GenBank/DDBJ whole genome shotgun (WGS) entry which is preliminary data.</text>
</comment>
<dbReference type="PANTHER" id="PTHR46743:SF2">
    <property type="entry name" value="TEICHOIC ACIDS EXPORT ATP-BINDING PROTEIN TAGH"/>
    <property type="match status" value="1"/>
</dbReference>
<gene>
    <name evidence="6" type="ORF">HNR13_003357</name>
</gene>
<keyword evidence="3" id="KW-0547">Nucleotide-binding</keyword>
<dbReference type="InterPro" id="IPR003439">
    <property type="entry name" value="ABC_transporter-like_ATP-bd"/>
</dbReference>
<dbReference type="Proteomes" id="UP000578352">
    <property type="component" value="Unassembled WGS sequence"/>
</dbReference>
<evidence type="ECO:0000256" key="1">
    <source>
        <dbReference type="ARBA" id="ARBA00005417"/>
    </source>
</evidence>
<evidence type="ECO:0000256" key="2">
    <source>
        <dbReference type="ARBA" id="ARBA00022448"/>
    </source>
</evidence>
<feature type="domain" description="ABC transporter" evidence="5">
    <location>
        <begin position="18"/>
        <end position="259"/>
    </location>
</feature>
<dbReference type="InterPro" id="IPR027417">
    <property type="entry name" value="P-loop_NTPase"/>
</dbReference>
<dbReference type="InterPro" id="IPR029439">
    <property type="entry name" value="Wzt_C"/>
</dbReference>
<sequence>MTSIETTSTESTETPEIVRVTNVSKRFVIRKDNSLKERLVAFGRGRQHREEFWALKDVTVDIQAGHTVALIGHNGSGKSTLLKVIGGIIEPSSGSVARRGRIAALLELGAGFHPDLTGRENVYLNASILGLSREETESRFDEILSFSGIGDFIDTQVKFYSSGMYVRLAFAVAVHTDPDLLLVDEVLAVGDEAFQRKCLDKIRSFQEEGRTIILVTHNLSQVTELADRAILLNRGEVVYDGEPGGAVTQFRNILEGRRVKEAEAEAAVQVAKGVDPVVEHGRVVSAAAWAEGREPGEPVQPGDDLRIEVTLEHDTGITDWMCAIQIDNTLGQPVYGTTTTRVGSALTPLKERRTVAFVLRDARFGAGKYFVNASLMDSAGRHLSDMPQACSFDAPYYPLAVGMVHAVPEVVEPSA</sequence>
<dbReference type="PANTHER" id="PTHR46743">
    <property type="entry name" value="TEICHOIC ACIDS EXPORT ATP-BINDING PROTEIN TAGH"/>
    <property type="match status" value="1"/>
</dbReference>
<protein>
    <submittedName>
        <fullName evidence="6">ABC-2 type transport system ATP-binding protein</fullName>
    </submittedName>
</protein>
<reference evidence="6 7" key="1">
    <citation type="submission" date="2020-07" db="EMBL/GenBank/DDBJ databases">
        <title>Sequencing the genomes of 1000 actinobacteria strains.</title>
        <authorList>
            <person name="Klenk H.-P."/>
        </authorList>
    </citation>
    <scope>NUCLEOTIDE SEQUENCE [LARGE SCALE GENOMIC DNA]</scope>
    <source>
        <strain evidence="6 7">DSM 15165</strain>
    </source>
</reference>
<dbReference type="GO" id="GO:0016887">
    <property type="term" value="F:ATP hydrolysis activity"/>
    <property type="evidence" value="ECO:0007669"/>
    <property type="project" value="InterPro"/>
</dbReference>
<accession>A0A853D226</accession>
<evidence type="ECO:0000313" key="7">
    <source>
        <dbReference type="Proteomes" id="UP000578352"/>
    </source>
</evidence>
<dbReference type="InterPro" id="IPR050683">
    <property type="entry name" value="Bact_Polysacc_Export_ATP-bd"/>
</dbReference>
<evidence type="ECO:0000259" key="5">
    <source>
        <dbReference type="PROSITE" id="PS50893"/>
    </source>
</evidence>
<dbReference type="RefSeq" id="WP_179607631.1">
    <property type="nucleotide sequence ID" value="NZ_BAABEH010000001.1"/>
</dbReference>
<evidence type="ECO:0000256" key="3">
    <source>
        <dbReference type="ARBA" id="ARBA00022741"/>
    </source>
</evidence>
<dbReference type="GO" id="GO:0140359">
    <property type="term" value="F:ABC-type transporter activity"/>
    <property type="evidence" value="ECO:0007669"/>
    <property type="project" value="InterPro"/>
</dbReference>
<dbReference type="CDD" id="cd03220">
    <property type="entry name" value="ABC_KpsT_Wzt"/>
    <property type="match status" value="1"/>
</dbReference>
<comment type="similarity">
    <text evidence="1">Belongs to the ABC transporter superfamily.</text>
</comment>
<proteinExistence type="inferred from homology"/>
<dbReference type="InterPro" id="IPR015860">
    <property type="entry name" value="ABC_transpr_TagH-like"/>
</dbReference>
<dbReference type="GO" id="GO:0016020">
    <property type="term" value="C:membrane"/>
    <property type="evidence" value="ECO:0007669"/>
    <property type="project" value="InterPro"/>
</dbReference>
<dbReference type="PROSITE" id="PS50893">
    <property type="entry name" value="ABC_TRANSPORTER_2"/>
    <property type="match status" value="1"/>
</dbReference>
<dbReference type="Gene3D" id="3.40.50.300">
    <property type="entry name" value="P-loop containing nucleotide triphosphate hydrolases"/>
    <property type="match status" value="1"/>
</dbReference>
<dbReference type="CDD" id="cd10147">
    <property type="entry name" value="Wzt_C-like"/>
    <property type="match status" value="1"/>
</dbReference>
<dbReference type="Pfam" id="PF00005">
    <property type="entry name" value="ABC_tran"/>
    <property type="match status" value="1"/>
</dbReference>
<dbReference type="GO" id="GO:0005524">
    <property type="term" value="F:ATP binding"/>
    <property type="evidence" value="ECO:0007669"/>
    <property type="project" value="UniProtKB-KW"/>
</dbReference>
<evidence type="ECO:0000313" key="6">
    <source>
        <dbReference type="EMBL" id="NYJ25070.1"/>
    </source>
</evidence>
<keyword evidence="4 6" id="KW-0067">ATP-binding</keyword>
<dbReference type="SUPFAM" id="SSF52540">
    <property type="entry name" value="P-loop containing nucleoside triphosphate hydrolases"/>
    <property type="match status" value="1"/>
</dbReference>